<evidence type="ECO:0000313" key="2">
    <source>
        <dbReference type="Proteomes" id="UP000054093"/>
    </source>
</evidence>
<dbReference type="InterPro" id="IPR032411">
    <property type="entry name" value="FliS_cochap"/>
</dbReference>
<dbReference type="Gene3D" id="3.30.1120.180">
    <property type="entry name" value="Flagellar FLiS export co-chaperone, HP1076"/>
    <property type="match status" value="1"/>
</dbReference>
<comment type="caution">
    <text evidence="1">The sequence shown here is derived from an EMBL/GenBank/DDBJ whole genome shotgun (WGS) entry which is preliminary data.</text>
</comment>
<proteinExistence type="predicted"/>
<gene>
    <name evidence="1" type="ORF">HSUHS5_1225</name>
</gene>
<accession>E7G5D7</accession>
<organism evidence="1 2">
    <name type="scientific">Helicobacter suis HS5</name>
    <dbReference type="NCBI Taxonomy" id="710394"/>
    <lineage>
        <taxon>Bacteria</taxon>
        <taxon>Pseudomonadati</taxon>
        <taxon>Campylobacterota</taxon>
        <taxon>Epsilonproteobacteria</taxon>
        <taxon>Campylobacterales</taxon>
        <taxon>Helicobacteraceae</taxon>
        <taxon>Helicobacter</taxon>
    </lineage>
</organism>
<protein>
    <submittedName>
        <fullName evidence="1">Uncharacterized protein</fullName>
    </submittedName>
</protein>
<reference evidence="1 2" key="1">
    <citation type="journal article" date="2011" name="Vet. Res.">
        <title>Genome sequence of Helicobacter suis supports its role in gastric pathology.</title>
        <authorList>
            <person name="Vermoote M."/>
            <person name="Vandekerckhove T.T."/>
            <person name="Flahou B."/>
            <person name="Pasmans F."/>
            <person name="Smet A."/>
            <person name="De Groote D."/>
            <person name="Van Criekinge W."/>
            <person name="Ducatelle R."/>
            <person name="Haesebrouck F."/>
        </authorList>
    </citation>
    <scope>NUCLEOTIDE SEQUENCE [LARGE SCALE GENOMIC DNA]</scope>
    <source>
        <strain evidence="1 2">HS5</strain>
    </source>
</reference>
<dbReference type="InterPro" id="IPR038315">
    <property type="entry name" value="FliS_cochap_sf"/>
</dbReference>
<sequence>MKMLKQDMLQAFEKHLGAVDTQELEMLDTRQKSSRIEKFSHEIKSLNESIGALQVLQIACNKLLKLVPLSDTQEGRMQMQGVIDKAQFLGHVLFDTPLIVTLEQTNLSIEVNNPLKRATNVEVYLQEKLREIKKALLQIQESVSSKQVFRKTPTLNTPSFNKDTLDFMKTS</sequence>
<evidence type="ECO:0000313" key="1">
    <source>
        <dbReference type="EMBL" id="EFX41412.1"/>
    </source>
</evidence>
<dbReference type="Proteomes" id="UP000054093">
    <property type="component" value="Unassembled WGS sequence"/>
</dbReference>
<dbReference type="AlphaFoldDB" id="E7G5D7"/>
<dbReference type="EMBL" id="ADHO01000289">
    <property type="protein sequence ID" value="EFX41412.1"/>
    <property type="molecule type" value="Genomic_DNA"/>
</dbReference>
<name>E7G5D7_9HELI</name>
<dbReference type="Pfam" id="PF16522">
    <property type="entry name" value="FliS_cochap"/>
    <property type="match status" value="1"/>
</dbReference>